<protein>
    <submittedName>
        <fullName evidence="3">Uncharacterized protein</fullName>
    </submittedName>
</protein>
<keyword evidence="2" id="KW-0812">Transmembrane</keyword>
<dbReference type="Proteomes" id="UP000305848">
    <property type="component" value="Unassembled WGS sequence"/>
</dbReference>
<comment type="caution">
    <text evidence="3">The sequence shown here is derived from an EMBL/GenBank/DDBJ whole genome shotgun (WGS) entry which is preliminary data.</text>
</comment>
<dbReference type="AlphaFoldDB" id="A0A4U3LBV2"/>
<name>A0A4U3LBV2_9BACT</name>
<keyword evidence="1" id="KW-0175">Coiled coil</keyword>
<feature type="transmembrane region" description="Helical" evidence="2">
    <location>
        <begin position="20"/>
        <end position="39"/>
    </location>
</feature>
<evidence type="ECO:0000256" key="2">
    <source>
        <dbReference type="SAM" id="Phobius"/>
    </source>
</evidence>
<evidence type="ECO:0000313" key="4">
    <source>
        <dbReference type="Proteomes" id="UP000305848"/>
    </source>
</evidence>
<dbReference type="OrthoDB" id="756885at2"/>
<evidence type="ECO:0000256" key="1">
    <source>
        <dbReference type="SAM" id="Coils"/>
    </source>
</evidence>
<gene>
    <name evidence="3" type="ORF">FC093_00425</name>
</gene>
<keyword evidence="4" id="KW-1185">Reference proteome</keyword>
<keyword evidence="2" id="KW-0472">Membrane</keyword>
<dbReference type="RefSeq" id="WP_137259766.1">
    <property type="nucleotide sequence ID" value="NZ_SZQL01000001.1"/>
</dbReference>
<keyword evidence="2" id="KW-1133">Transmembrane helix</keyword>
<sequence length="245" mass="27132">MQYWILDATTPANNLSAAITWLPYAITAVLLAAAVYLFMENKKLQARKKHYKSRANTLEIDLQQMAQKLSAMAMQKEKLEKDLADSELDRKALEDRLKSFETKKVQQPKPELKSMPVAAPAITEKATSKLPVQQPKLPVAKIKYARYADMGDGFSNAELLDKPDGETIFELTIAPNNNTGEYQVASHPDAQRYALSNAQYFLGKTCQYDSFPSGANAVIKTDTPGTVKLAGGKWTIVNPAKISFS</sequence>
<proteinExistence type="predicted"/>
<feature type="coiled-coil region" evidence="1">
    <location>
        <begin position="41"/>
        <end position="103"/>
    </location>
</feature>
<accession>A0A4U3LBV2</accession>
<reference evidence="3 4" key="1">
    <citation type="submission" date="2019-05" db="EMBL/GenBank/DDBJ databases">
        <title>Panacibacter sp. strain 17mud1-8 Genome sequencing and assembly.</title>
        <authorList>
            <person name="Chhetri G."/>
        </authorList>
    </citation>
    <scope>NUCLEOTIDE SEQUENCE [LARGE SCALE GENOMIC DNA]</scope>
    <source>
        <strain evidence="3 4">17mud1-8</strain>
    </source>
</reference>
<organism evidence="3 4">
    <name type="scientific">Ilyomonas limi</name>
    <dbReference type="NCBI Taxonomy" id="2575867"/>
    <lineage>
        <taxon>Bacteria</taxon>
        <taxon>Pseudomonadati</taxon>
        <taxon>Bacteroidota</taxon>
        <taxon>Chitinophagia</taxon>
        <taxon>Chitinophagales</taxon>
        <taxon>Chitinophagaceae</taxon>
        <taxon>Ilyomonas</taxon>
    </lineage>
</organism>
<dbReference type="EMBL" id="SZQL01000001">
    <property type="protein sequence ID" value="TKK71526.1"/>
    <property type="molecule type" value="Genomic_DNA"/>
</dbReference>
<evidence type="ECO:0000313" key="3">
    <source>
        <dbReference type="EMBL" id="TKK71526.1"/>
    </source>
</evidence>